<keyword evidence="2" id="KW-1185">Reference proteome</keyword>
<gene>
    <name evidence="1" type="ORF">A1O7_07938</name>
</gene>
<accession>W9VXZ9</accession>
<dbReference type="EMBL" id="AMGW01000005">
    <property type="protein sequence ID" value="EXJ57590.1"/>
    <property type="molecule type" value="Genomic_DNA"/>
</dbReference>
<dbReference type="GeneID" id="19182509"/>
<protein>
    <submittedName>
        <fullName evidence="1">Uncharacterized protein</fullName>
    </submittedName>
</protein>
<evidence type="ECO:0000313" key="2">
    <source>
        <dbReference type="Proteomes" id="UP000019473"/>
    </source>
</evidence>
<dbReference type="HOGENOM" id="CLU_2120848_0_0_1"/>
<organism evidence="1 2">
    <name type="scientific">Cladophialophora yegresii CBS 114405</name>
    <dbReference type="NCBI Taxonomy" id="1182544"/>
    <lineage>
        <taxon>Eukaryota</taxon>
        <taxon>Fungi</taxon>
        <taxon>Dikarya</taxon>
        <taxon>Ascomycota</taxon>
        <taxon>Pezizomycotina</taxon>
        <taxon>Eurotiomycetes</taxon>
        <taxon>Chaetothyriomycetidae</taxon>
        <taxon>Chaetothyriales</taxon>
        <taxon>Herpotrichiellaceae</taxon>
        <taxon>Cladophialophora</taxon>
    </lineage>
</organism>
<dbReference type="STRING" id="1182544.W9VXZ9"/>
<dbReference type="VEuPathDB" id="FungiDB:A1O7_07938"/>
<sequence>MCEHDVQVVCFLDETPRCRSPLRIKAGSDWPSARLYYELADFSFEFCKIEPCYFRSNFLNPSSVLKSQDMIPDYEAAAIRKDEQSMEQTANEQPRDINKGFKVIVVVIVDALPG</sequence>
<proteinExistence type="predicted"/>
<dbReference type="RefSeq" id="XP_007760124.1">
    <property type="nucleotide sequence ID" value="XM_007761934.1"/>
</dbReference>
<name>W9VXZ9_9EURO</name>
<dbReference type="AlphaFoldDB" id="W9VXZ9"/>
<dbReference type="Proteomes" id="UP000019473">
    <property type="component" value="Unassembled WGS sequence"/>
</dbReference>
<reference evidence="1 2" key="1">
    <citation type="submission" date="2013-03" db="EMBL/GenBank/DDBJ databases">
        <title>The Genome Sequence of Cladophialophora yegresii CBS 114405.</title>
        <authorList>
            <consortium name="The Broad Institute Genomics Platform"/>
            <person name="Cuomo C."/>
            <person name="de Hoog S."/>
            <person name="Gorbushina A."/>
            <person name="Walker B."/>
            <person name="Young S.K."/>
            <person name="Zeng Q."/>
            <person name="Gargeya S."/>
            <person name="Fitzgerald M."/>
            <person name="Haas B."/>
            <person name="Abouelleil A."/>
            <person name="Allen A.W."/>
            <person name="Alvarado L."/>
            <person name="Arachchi H.M."/>
            <person name="Berlin A.M."/>
            <person name="Chapman S.B."/>
            <person name="Gainer-Dewar J."/>
            <person name="Goldberg J."/>
            <person name="Griggs A."/>
            <person name="Gujja S."/>
            <person name="Hansen M."/>
            <person name="Howarth C."/>
            <person name="Imamovic A."/>
            <person name="Ireland A."/>
            <person name="Larimer J."/>
            <person name="McCowan C."/>
            <person name="Murphy C."/>
            <person name="Pearson M."/>
            <person name="Poon T.W."/>
            <person name="Priest M."/>
            <person name="Roberts A."/>
            <person name="Saif S."/>
            <person name="Shea T."/>
            <person name="Sisk P."/>
            <person name="Sykes S."/>
            <person name="Wortman J."/>
            <person name="Nusbaum C."/>
            <person name="Birren B."/>
        </authorList>
    </citation>
    <scope>NUCLEOTIDE SEQUENCE [LARGE SCALE GENOMIC DNA]</scope>
    <source>
        <strain evidence="1 2">CBS 114405</strain>
    </source>
</reference>
<comment type="caution">
    <text evidence="1">The sequence shown here is derived from an EMBL/GenBank/DDBJ whole genome shotgun (WGS) entry which is preliminary data.</text>
</comment>
<evidence type="ECO:0000313" key="1">
    <source>
        <dbReference type="EMBL" id="EXJ57590.1"/>
    </source>
</evidence>